<dbReference type="InterPro" id="IPR050388">
    <property type="entry name" value="ABC_Ni/Peptide_Import"/>
</dbReference>
<gene>
    <name evidence="11" type="ORF">GXW78_03135</name>
</gene>
<name>A0ABS5EC93_9PROT</name>
<evidence type="ECO:0000256" key="7">
    <source>
        <dbReference type="ARBA" id="ARBA00022840"/>
    </source>
</evidence>
<dbReference type="CDD" id="cd03257">
    <property type="entry name" value="ABC_NikE_OppD_transporters"/>
    <property type="match status" value="1"/>
</dbReference>
<dbReference type="InterPro" id="IPR013563">
    <property type="entry name" value="Oligopep_ABC_C"/>
</dbReference>
<feature type="domain" description="ABC transporter" evidence="10">
    <location>
        <begin position="4"/>
        <end position="252"/>
    </location>
</feature>
<keyword evidence="4" id="KW-1003">Cell membrane</keyword>
<comment type="subcellular location">
    <subcellularLocation>
        <location evidence="1">Cell inner membrane</location>
        <topology evidence="1">Peripheral membrane protein</topology>
    </subcellularLocation>
</comment>
<comment type="caution">
    <text evidence="11">The sequence shown here is derived from an EMBL/GenBank/DDBJ whole genome shotgun (WGS) entry which is preliminary data.</text>
</comment>
<protein>
    <submittedName>
        <fullName evidence="11">ABC transporter ATP-binding protein</fullName>
    </submittedName>
</protein>
<dbReference type="Pfam" id="PF08352">
    <property type="entry name" value="oligo_HPY"/>
    <property type="match status" value="1"/>
</dbReference>
<accession>A0ABS5EC93</accession>
<dbReference type="EMBL" id="JAAEDI010000003">
    <property type="protein sequence ID" value="MBR0648643.1"/>
    <property type="molecule type" value="Genomic_DNA"/>
</dbReference>
<comment type="similarity">
    <text evidence="2">Belongs to the ABC transporter superfamily.</text>
</comment>
<dbReference type="Proteomes" id="UP000698752">
    <property type="component" value="Unassembled WGS sequence"/>
</dbReference>
<reference evidence="12" key="1">
    <citation type="journal article" date="2021" name="Syst. Appl. Microbiol.">
        <title>Roseomonas hellenica sp. nov., isolated from roots of wild-growing Alkanna tinctoria.</title>
        <authorList>
            <person name="Rat A."/>
            <person name="Naranjo H.D."/>
            <person name="Lebbe L."/>
            <person name="Cnockaert M."/>
            <person name="Krigas N."/>
            <person name="Grigoriadou K."/>
            <person name="Maloupa E."/>
            <person name="Willems A."/>
        </authorList>
    </citation>
    <scope>NUCLEOTIDE SEQUENCE [LARGE SCALE GENOMIC DNA]</scope>
    <source>
        <strain evidence="12">LMG 31159</strain>
    </source>
</reference>
<dbReference type="PANTHER" id="PTHR43297">
    <property type="entry name" value="OLIGOPEPTIDE TRANSPORT ATP-BINDING PROTEIN APPD"/>
    <property type="match status" value="1"/>
</dbReference>
<keyword evidence="9" id="KW-0472">Membrane</keyword>
<dbReference type="RefSeq" id="WP_211865986.1">
    <property type="nucleotide sequence ID" value="NZ_JAAEDI010000003.1"/>
</dbReference>
<dbReference type="PROSITE" id="PS00211">
    <property type="entry name" value="ABC_TRANSPORTER_1"/>
    <property type="match status" value="1"/>
</dbReference>
<dbReference type="PROSITE" id="PS50893">
    <property type="entry name" value="ABC_TRANSPORTER_2"/>
    <property type="match status" value="1"/>
</dbReference>
<evidence type="ECO:0000313" key="11">
    <source>
        <dbReference type="EMBL" id="MBR0648643.1"/>
    </source>
</evidence>
<evidence type="ECO:0000256" key="3">
    <source>
        <dbReference type="ARBA" id="ARBA00022448"/>
    </source>
</evidence>
<evidence type="ECO:0000256" key="1">
    <source>
        <dbReference type="ARBA" id="ARBA00004417"/>
    </source>
</evidence>
<dbReference type="Gene3D" id="3.40.50.300">
    <property type="entry name" value="P-loop containing nucleotide triphosphate hydrolases"/>
    <property type="match status" value="1"/>
</dbReference>
<evidence type="ECO:0000256" key="6">
    <source>
        <dbReference type="ARBA" id="ARBA00022741"/>
    </source>
</evidence>
<evidence type="ECO:0000256" key="4">
    <source>
        <dbReference type="ARBA" id="ARBA00022475"/>
    </source>
</evidence>
<dbReference type="InterPro" id="IPR003439">
    <property type="entry name" value="ABC_transporter-like_ATP-bd"/>
</dbReference>
<keyword evidence="8" id="KW-1278">Translocase</keyword>
<proteinExistence type="inferred from homology"/>
<evidence type="ECO:0000313" key="12">
    <source>
        <dbReference type="Proteomes" id="UP000698752"/>
    </source>
</evidence>
<evidence type="ECO:0000259" key="10">
    <source>
        <dbReference type="PROSITE" id="PS50893"/>
    </source>
</evidence>
<keyword evidence="3" id="KW-0813">Transport</keyword>
<dbReference type="InterPro" id="IPR017871">
    <property type="entry name" value="ABC_transporter-like_CS"/>
</dbReference>
<dbReference type="SUPFAM" id="SSF52540">
    <property type="entry name" value="P-loop containing nucleoside triphosphate hydrolases"/>
    <property type="match status" value="1"/>
</dbReference>
<dbReference type="NCBIfam" id="TIGR01727">
    <property type="entry name" value="oligo_HPY"/>
    <property type="match status" value="1"/>
</dbReference>
<keyword evidence="12" id="KW-1185">Reference proteome</keyword>
<evidence type="ECO:0000256" key="2">
    <source>
        <dbReference type="ARBA" id="ARBA00005417"/>
    </source>
</evidence>
<evidence type="ECO:0000256" key="5">
    <source>
        <dbReference type="ARBA" id="ARBA00022519"/>
    </source>
</evidence>
<dbReference type="GO" id="GO:0005524">
    <property type="term" value="F:ATP binding"/>
    <property type="evidence" value="ECO:0007669"/>
    <property type="project" value="UniProtKB-KW"/>
</dbReference>
<evidence type="ECO:0000256" key="9">
    <source>
        <dbReference type="ARBA" id="ARBA00023136"/>
    </source>
</evidence>
<evidence type="ECO:0000256" key="8">
    <source>
        <dbReference type="ARBA" id="ARBA00022967"/>
    </source>
</evidence>
<dbReference type="PANTHER" id="PTHR43297:SF14">
    <property type="entry name" value="ATPASE AAA-TYPE CORE DOMAIN-CONTAINING PROTEIN"/>
    <property type="match status" value="1"/>
</dbReference>
<dbReference type="Pfam" id="PF00005">
    <property type="entry name" value="ABC_tran"/>
    <property type="match status" value="1"/>
</dbReference>
<keyword evidence="6" id="KW-0547">Nucleotide-binding</keyword>
<dbReference type="InterPro" id="IPR027417">
    <property type="entry name" value="P-loop_NTPase"/>
</dbReference>
<keyword evidence="5" id="KW-0997">Cell inner membrane</keyword>
<dbReference type="InterPro" id="IPR003593">
    <property type="entry name" value="AAA+_ATPase"/>
</dbReference>
<organism evidence="11 12">
    <name type="scientific">Neoroseomonas terrae</name>
    <dbReference type="NCBI Taxonomy" id="424799"/>
    <lineage>
        <taxon>Bacteria</taxon>
        <taxon>Pseudomonadati</taxon>
        <taxon>Pseudomonadota</taxon>
        <taxon>Alphaproteobacteria</taxon>
        <taxon>Acetobacterales</taxon>
        <taxon>Acetobacteraceae</taxon>
        <taxon>Neoroseomonas</taxon>
    </lineage>
</organism>
<keyword evidence="7 11" id="KW-0067">ATP-binding</keyword>
<dbReference type="SMART" id="SM00382">
    <property type="entry name" value="AAA"/>
    <property type="match status" value="1"/>
</dbReference>
<sequence>MALLQIRDLCIDYRTTAGTARAVDKLSLDIEEGEYLGLVGESGCGKSTIAKAVLGILPRNGAVAEGDILFRGRSLPHSSLQELNRLRWRDIAMVPQSAMNGFDPVYTIEAQINEAIDTHVSWSREQKRKRIDELFAFVGLERGRAHDFPHQFSGGMRQRAMIAMAMALDPGFIVADEPTTGLDVIVQDQILHRIKEIHTRFGKTMLLITHDMAVVAENCDRIAVMYAGKLVEHGAHNVFETPFHPYTMGLCNAFPDLADRGRELISIPKAPPNLLTPPVGCRFADRCPFAAARCRAEAPALVEVGPGHVAACHFIDRAAEFRMKARDIGTWQGAAAAA</sequence>